<dbReference type="PANTHER" id="PTHR11236:SF18">
    <property type="entry name" value="AMINODEOXYCHORISMATE SYNTHASE"/>
    <property type="match status" value="1"/>
</dbReference>
<dbReference type="PROSITE" id="PS51273">
    <property type="entry name" value="GATASE_TYPE_1"/>
    <property type="match status" value="1"/>
</dbReference>
<evidence type="ECO:0000256" key="3">
    <source>
        <dbReference type="ARBA" id="ARBA00005970"/>
    </source>
</evidence>
<evidence type="ECO:0000259" key="10">
    <source>
        <dbReference type="Pfam" id="PF00117"/>
    </source>
</evidence>
<evidence type="ECO:0000256" key="7">
    <source>
        <dbReference type="ARBA" id="ARBA00022962"/>
    </source>
</evidence>
<dbReference type="PRINTS" id="PR00095">
    <property type="entry name" value="ANTSNTHASEI"/>
</dbReference>
<comment type="catalytic activity">
    <reaction evidence="1">
        <text>chorismate + L-glutamine = 4-amino-4-deoxychorismate + L-glutamate</text>
        <dbReference type="Rhea" id="RHEA:11672"/>
        <dbReference type="ChEBI" id="CHEBI:29748"/>
        <dbReference type="ChEBI" id="CHEBI:29985"/>
        <dbReference type="ChEBI" id="CHEBI:58359"/>
        <dbReference type="ChEBI" id="CHEBI:58406"/>
        <dbReference type="EC" id="2.6.1.85"/>
    </reaction>
</comment>
<dbReference type="InterPro" id="IPR029062">
    <property type="entry name" value="Class_I_gatase-like"/>
</dbReference>
<evidence type="ECO:0000259" key="11">
    <source>
        <dbReference type="Pfam" id="PF00425"/>
    </source>
</evidence>
<dbReference type="InterPro" id="IPR006221">
    <property type="entry name" value="TrpG/PapA_dom"/>
</dbReference>
<dbReference type="InterPro" id="IPR005801">
    <property type="entry name" value="ADC_synthase"/>
</dbReference>
<dbReference type="SUPFAM" id="SSF56322">
    <property type="entry name" value="ADC synthase"/>
    <property type="match status" value="1"/>
</dbReference>
<feature type="domain" description="Anthranilate synthase component I N-terminal" evidence="12">
    <location>
        <begin position="278"/>
        <end position="426"/>
    </location>
</feature>
<dbReference type="Pfam" id="PF00117">
    <property type="entry name" value="GATase"/>
    <property type="match status" value="1"/>
</dbReference>
<dbReference type="InterPro" id="IPR010117">
    <property type="entry name" value="PabB_fungal"/>
</dbReference>
<dbReference type="Gene3D" id="3.60.120.10">
    <property type="entry name" value="Anthranilate synthase"/>
    <property type="match status" value="1"/>
</dbReference>
<evidence type="ECO:0000256" key="4">
    <source>
        <dbReference type="ARBA" id="ARBA00013139"/>
    </source>
</evidence>
<accession>A0ABR0EYQ6</accession>
<evidence type="ECO:0000256" key="1">
    <source>
        <dbReference type="ARBA" id="ARBA00001000"/>
    </source>
</evidence>
<dbReference type="NCBIfam" id="TIGR01823">
    <property type="entry name" value="PabB-fungal"/>
    <property type="match status" value="1"/>
</dbReference>
<feature type="domain" description="Glutamine amidotransferase" evidence="10">
    <location>
        <begin position="8"/>
        <end position="214"/>
    </location>
</feature>
<evidence type="ECO:0000256" key="9">
    <source>
        <dbReference type="ARBA" id="ARBA00031904"/>
    </source>
</evidence>
<evidence type="ECO:0000256" key="5">
    <source>
        <dbReference type="ARBA" id="ARBA00022679"/>
    </source>
</evidence>
<feature type="domain" description="Chorismate-utilising enzyme C-terminal" evidence="11">
    <location>
        <begin position="473"/>
        <end position="733"/>
    </location>
</feature>
<dbReference type="InterPro" id="IPR017926">
    <property type="entry name" value="GATASE"/>
</dbReference>
<comment type="caution">
    <text evidence="13">The sequence shown here is derived from an EMBL/GenBank/DDBJ whole genome shotgun (WGS) entry which is preliminary data.</text>
</comment>
<dbReference type="Proteomes" id="UP001305779">
    <property type="component" value="Unassembled WGS sequence"/>
</dbReference>
<dbReference type="CDD" id="cd01743">
    <property type="entry name" value="GATase1_Anthranilate_Synthase"/>
    <property type="match status" value="1"/>
</dbReference>
<evidence type="ECO:0000256" key="6">
    <source>
        <dbReference type="ARBA" id="ARBA00022909"/>
    </source>
</evidence>
<name>A0ABR0EYQ6_ZASCE</name>
<dbReference type="Pfam" id="PF04715">
    <property type="entry name" value="Anth_synt_I_N"/>
    <property type="match status" value="1"/>
</dbReference>
<keyword evidence="14" id="KW-1185">Reference proteome</keyword>
<keyword evidence="7" id="KW-0315">Glutamine amidotransferase</keyword>
<evidence type="ECO:0000256" key="2">
    <source>
        <dbReference type="ARBA" id="ARBA00005009"/>
    </source>
</evidence>
<dbReference type="Pfam" id="PF00425">
    <property type="entry name" value="Chorismate_bind"/>
    <property type="match status" value="1"/>
</dbReference>
<evidence type="ECO:0000256" key="8">
    <source>
        <dbReference type="ARBA" id="ARBA00031329"/>
    </source>
</evidence>
<keyword evidence="5" id="KW-0808">Transferase</keyword>
<dbReference type="PANTHER" id="PTHR11236">
    <property type="entry name" value="AMINOBENZOATE/ANTHRANILATE SYNTHASE"/>
    <property type="match status" value="1"/>
</dbReference>
<evidence type="ECO:0000259" key="12">
    <source>
        <dbReference type="Pfam" id="PF04715"/>
    </source>
</evidence>
<reference evidence="13 14" key="1">
    <citation type="journal article" date="2023" name="G3 (Bethesda)">
        <title>A chromosome-level genome assembly of Zasmidium syzygii isolated from banana leaves.</title>
        <authorList>
            <person name="van Westerhoven A.C."/>
            <person name="Mehrabi R."/>
            <person name="Talebi R."/>
            <person name="Steentjes M.B.F."/>
            <person name="Corcolon B."/>
            <person name="Chong P.A."/>
            <person name="Kema G.H.J."/>
            <person name="Seidl M.F."/>
        </authorList>
    </citation>
    <scope>NUCLEOTIDE SEQUENCE [LARGE SCALE GENOMIC DNA]</scope>
    <source>
        <strain evidence="13 14">P124</strain>
    </source>
</reference>
<dbReference type="EMBL" id="JAXOVC010000002">
    <property type="protein sequence ID" value="KAK4506190.1"/>
    <property type="molecule type" value="Genomic_DNA"/>
</dbReference>
<comment type="pathway">
    <text evidence="2">Cofactor biosynthesis; tetrahydrofolate biosynthesis; 4-aminobenzoate from chorismate: step 1/2.</text>
</comment>
<keyword evidence="6" id="KW-0289">Folate biosynthesis</keyword>
<gene>
    <name evidence="13" type="ORF">PRZ48_004155</name>
</gene>
<dbReference type="InterPro" id="IPR006805">
    <property type="entry name" value="Anth_synth_I_N"/>
</dbReference>
<evidence type="ECO:0000313" key="14">
    <source>
        <dbReference type="Proteomes" id="UP001305779"/>
    </source>
</evidence>
<dbReference type="InterPro" id="IPR019999">
    <property type="entry name" value="Anth_synth_I-like"/>
</dbReference>
<proteinExistence type="inferred from homology"/>
<dbReference type="InterPro" id="IPR015890">
    <property type="entry name" value="Chorismate_C"/>
</dbReference>
<comment type="similarity">
    <text evidence="3">In the C-terminal section; belongs to the anthranilate synthase component I family.</text>
</comment>
<organism evidence="13 14">
    <name type="scientific">Zasmidium cellare</name>
    <name type="common">Wine cellar mold</name>
    <name type="synonym">Racodium cellare</name>
    <dbReference type="NCBI Taxonomy" id="395010"/>
    <lineage>
        <taxon>Eukaryota</taxon>
        <taxon>Fungi</taxon>
        <taxon>Dikarya</taxon>
        <taxon>Ascomycota</taxon>
        <taxon>Pezizomycotina</taxon>
        <taxon>Dothideomycetes</taxon>
        <taxon>Dothideomycetidae</taxon>
        <taxon>Mycosphaerellales</taxon>
        <taxon>Mycosphaerellaceae</taxon>
        <taxon>Zasmidium</taxon>
    </lineage>
</organism>
<dbReference type="SUPFAM" id="SSF52317">
    <property type="entry name" value="Class I glutamine amidotransferase-like"/>
    <property type="match status" value="1"/>
</dbReference>
<sequence length="742" mass="80928">MQRQRILFIDAYDSFSNSIIALVQAELSVTVESIRIDDPRFVLNDGAFFSYLDGFDAVVAGPGPGHPANAEDVGLIGKLWSLPDEHLLPVLGICLGFQSLCSAFGGHVARLREPRHGIMAMVTHSKKGIFSGAGKVIATQYHSLHVQLEKGEGEVWEPTELWKPSQQCPDLVPLAWDLMSVKNGPILMGVQHSEKPFWGVQYHPESICTNNEGQRLILKWWEEVSSWSAKQGRVVSEVDEDRVDTPTDDAKDMPNIKVADSAAKNVHCSTVDDVLPDVADLVEVLKECSLSAEPLILESGSRNGKPVNPETGRFSIIGLPEASSMHIRYSTARSSLQVVEDGVVSVEKQADIRQVFSFIDDYMRSRKVINGPVGSSFWGGLVGFISYEAGLESIDVPPSVDGSDRPDLWFVFVERSVVLDHVDGVAYVQSLRDGDGEWMSSVKAAVARCGEKAESGVSKVKVSAELLEGPDMEEYCSKVRRCQAELRAGESYELCLTDQSRLNIEADAWSIYRQLRSRNPAPFGAYLRLQDGDGAGFSVAGSSPERFLSWSRSGTCQFRPIKGTVKKGPGVTRAKAEEVLGSAKERAENLMIVDLIRHDLAGVEGVDEVRVPKLMTVEEYETVFQLTSVIEGDVRAPASPIAALAASLPPGSMTGAPKKRSCEILKEIEAGKPRGLYSGVIGYFDVGGGGDFSVVIRTAFKWDDDGDRWRVGAGGAITALSEADAEWEEMVTKRESVLKSLS</sequence>
<dbReference type="Gene3D" id="3.40.50.880">
    <property type="match status" value="1"/>
</dbReference>
<protein>
    <recommendedName>
        <fullName evidence="4">aminodeoxychorismate synthase</fullName>
        <ecNumber evidence="4">2.6.1.85</ecNumber>
    </recommendedName>
    <alternativeName>
        <fullName evidence="8">Para-aminobenzoate synthase</fullName>
    </alternativeName>
    <alternativeName>
        <fullName evidence="9">p-aminobenzoic acid synthase</fullName>
    </alternativeName>
</protein>
<dbReference type="EC" id="2.6.1.85" evidence="4"/>
<evidence type="ECO:0000313" key="13">
    <source>
        <dbReference type="EMBL" id="KAK4506190.1"/>
    </source>
</evidence>